<evidence type="ECO:0000313" key="5">
    <source>
        <dbReference type="Proteomes" id="UP000193411"/>
    </source>
</evidence>
<dbReference type="PROSITE" id="PS51419">
    <property type="entry name" value="RAB"/>
    <property type="match status" value="1"/>
</dbReference>
<dbReference type="STRING" id="765915.A0A1Y2HKW5"/>
<dbReference type="EMBL" id="MCFL01000033">
    <property type="protein sequence ID" value="ORZ33742.1"/>
    <property type="molecule type" value="Genomic_DNA"/>
</dbReference>
<evidence type="ECO:0000256" key="3">
    <source>
        <dbReference type="SAM" id="MobiDB-lite"/>
    </source>
</evidence>
<protein>
    <submittedName>
        <fullName evidence="4">Small GTP-binding protein domain-containing protein</fullName>
    </submittedName>
</protein>
<dbReference type="Gene3D" id="3.40.50.300">
    <property type="entry name" value="P-loop containing nucleotide triphosphate hydrolases"/>
    <property type="match status" value="1"/>
</dbReference>
<dbReference type="PROSITE" id="PS51421">
    <property type="entry name" value="RAS"/>
    <property type="match status" value="1"/>
</dbReference>
<dbReference type="GO" id="GO:0003924">
    <property type="term" value="F:GTPase activity"/>
    <property type="evidence" value="ECO:0007669"/>
    <property type="project" value="InterPro"/>
</dbReference>
<evidence type="ECO:0000256" key="1">
    <source>
        <dbReference type="ARBA" id="ARBA00022741"/>
    </source>
</evidence>
<dbReference type="SMART" id="SM00176">
    <property type="entry name" value="RAN"/>
    <property type="match status" value="1"/>
</dbReference>
<feature type="non-terminal residue" evidence="4">
    <location>
        <position position="209"/>
    </location>
</feature>
<dbReference type="PROSITE" id="PS51420">
    <property type="entry name" value="RHO"/>
    <property type="match status" value="1"/>
</dbReference>
<organism evidence="4 5">
    <name type="scientific">Catenaria anguillulae PL171</name>
    <dbReference type="NCBI Taxonomy" id="765915"/>
    <lineage>
        <taxon>Eukaryota</taxon>
        <taxon>Fungi</taxon>
        <taxon>Fungi incertae sedis</taxon>
        <taxon>Blastocladiomycota</taxon>
        <taxon>Blastocladiomycetes</taxon>
        <taxon>Blastocladiales</taxon>
        <taxon>Catenariaceae</taxon>
        <taxon>Catenaria</taxon>
    </lineage>
</organism>
<dbReference type="FunFam" id="3.40.50.300:FF:001329">
    <property type="entry name" value="Small GTP-binding protein, putative"/>
    <property type="match status" value="1"/>
</dbReference>
<dbReference type="AlphaFoldDB" id="A0A1Y2HKW5"/>
<evidence type="ECO:0000256" key="2">
    <source>
        <dbReference type="ARBA" id="ARBA00023134"/>
    </source>
</evidence>
<dbReference type="GO" id="GO:0005525">
    <property type="term" value="F:GTP binding"/>
    <property type="evidence" value="ECO:0007669"/>
    <property type="project" value="UniProtKB-KW"/>
</dbReference>
<evidence type="ECO:0000313" key="4">
    <source>
        <dbReference type="EMBL" id="ORZ33742.1"/>
    </source>
</evidence>
<dbReference type="OrthoDB" id="9989112at2759"/>
<dbReference type="InterPro" id="IPR027417">
    <property type="entry name" value="P-loop_NTPase"/>
</dbReference>
<dbReference type="InterPro" id="IPR050227">
    <property type="entry name" value="Rab"/>
</dbReference>
<dbReference type="SMART" id="SM00173">
    <property type="entry name" value="RAS"/>
    <property type="match status" value="1"/>
</dbReference>
<reference evidence="4 5" key="1">
    <citation type="submission" date="2016-07" db="EMBL/GenBank/DDBJ databases">
        <title>Pervasive Adenine N6-methylation of Active Genes in Fungi.</title>
        <authorList>
            <consortium name="DOE Joint Genome Institute"/>
            <person name="Mondo S.J."/>
            <person name="Dannebaum R.O."/>
            <person name="Kuo R.C."/>
            <person name="Labutti K."/>
            <person name="Haridas S."/>
            <person name="Kuo A."/>
            <person name="Salamov A."/>
            <person name="Ahrendt S.R."/>
            <person name="Lipzen A."/>
            <person name="Sullivan W."/>
            <person name="Andreopoulos W.B."/>
            <person name="Clum A."/>
            <person name="Lindquist E."/>
            <person name="Daum C."/>
            <person name="Ramamoorthy G.K."/>
            <person name="Gryganskyi A."/>
            <person name="Culley D."/>
            <person name="Magnuson J.K."/>
            <person name="James T.Y."/>
            <person name="O'Malley M.A."/>
            <person name="Stajich J.E."/>
            <person name="Spatafora J.W."/>
            <person name="Visel A."/>
            <person name="Grigoriev I.V."/>
        </authorList>
    </citation>
    <scope>NUCLEOTIDE SEQUENCE [LARGE SCALE GENOMIC DNA]</scope>
    <source>
        <strain evidence="4 5">PL171</strain>
    </source>
</reference>
<keyword evidence="2" id="KW-0342">GTP-binding</keyword>
<keyword evidence="5" id="KW-1185">Reference proteome</keyword>
<keyword evidence="1" id="KW-0547">Nucleotide-binding</keyword>
<dbReference type="SMART" id="SM00175">
    <property type="entry name" value="RAB"/>
    <property type="match status" value="1"/>
</dbReference>
<dbReference type="PRINTS" id="PR00449">
    <property type="entry name" value="RASTRNSFRMNG"/>
</dbReference>
<dbReference type="Proteomes" id="UP000193411">
    <property type="component" value="Unassembled WGS sequence"/>
</dbReference>
<sequence length="209" mass="22888">MAETKTTPNGIKMILIGDSGTGKSSLLLSYTEQRFLPPGEAVATVGVDFRLLKREYQGIPYKVYIWDTAGQERFRTLTSSFYRGASVVLVVFDVGNRESFTNLETWIGEAKRFTAPEKSVHMCIVANKLDIDDSERQVTKQEAEEYATSHGAEYREVSARTMQGVKTLFDEFAERVASTPRESPSVQSIEIAGGNAKGAQDAPAGGSCA</sequence>
<proteinExistence type="predicted"/>
<name>A0A1Y2HKW5_9FUNG</name>
<dbReference type="CDD" id="cd00154">
    <property type="entry name" value="Rab"/>
    <property type="match status" value="1"/>
</dbReference>
<feature type="region of interest" description="Disordered" evidence="3">
    <location>
        <begin position="176"/>
        <end position="209"/>
    </location>
</feature>
<dbReference type="NCBIfam" id="TIGR00231">
    <property type="entry name" value="small_GTP"/>
    <property type="match status" value="1"/>
</dbReference>
<accession>A0A1Y2HKW5</accession>
<dbReference type="PANTHER" id="PTHR47977">
    <property type="entry name" value="RAS-RELATED PROTEIN RAB"/>
    <property type="match status" value="1"/>
</dbReference>
<dbReference type="InterPro" id="IPR001806">
    <property type="entry name" value="Small_GTPase"/>
</dbReference>
<dbReference type="SMART" id="SM00174">
    <property type="entry name" value="RHO"/>
    <property type="match status" value="1"/>
</dbReference>
<dbReference type="SUPFAM" id="SSF52540">
    <property type="entry name" value="P-loop containing nucleoside triphosphate hydrolases"/>
    <property type="match status" value="1"/>
</dbReference>
<dbReference type="InterPro" id="IPR005225">
    <property type="entry name" value="Small_GTP-bd"/>
</dbReference>
<dbReference type="Pfam" id="PF00071">
    <property type="entry name" value="Ras"/>
    <property type="match status" value="1"/>
</dbReference>
<gene>
    <name evidence="4" type="ORF">BCR44DRAFT_141390</name>
</gene>
<comment type="caution">
    <text evidence="4">The sequence shown here is derived from an EMBL/GenBank/DDBJ whole genome shotgun (WGS) entry which is preliminary data.</text>
</comment>